<proteinExistence type="predicted"/>
<keyword evidence="1" id="KW-0812">Transmembrane</keyword>
<keyword evidence="1" id="KW-1133">Transmembrane helix</keyword>
<keyword evidence="2" id="KW-0830">Ubiquinone</keyword>
<keyword evidence="1" id="KW-0472">Membrane</keyword>
<gene>
    <name evidence="2" type="ORF">HNQ03_001593</name>
</gene>
<accession>A0A8J8G6Q8</accession>
<dbReference type="AlphaFoldDB" id="A0A8J8G6Q8"/>
<keyword evidence="3" id="KW-1185">Reference proteome</keyword>
<dbReference type="RefSeq" id="WP_173779120.1">
    <property type="nucleotide sequence ID" value="NZ_JABSNO010000009.1"/>
</dbReference>
<reference evidence="2" key="1">
    <citation type="submission" date="2020-05" db="EMBL/GenBank/DDBJ databases">
        <title>Genomic Encyclopedia of Type Strains, Phase IV (KMG-V): Genome sequencing to study the core and pangenomes of soil and plant-associated prokaryotes.</title>
        <authorList>
            <person name="Whitman W."/>
        </authorList>
    </citation>
    <scope>NUCLEOTIDE SEQUENCE</scope>
    <source>
        <strain evidence="2">16F</strain>
    </source>
</reference>
<sequence>MKKHRVQFLLFIYNLTQNFYRTYFKKKKRQWQFNEKQLLEFQEDTLGRKLGEFYKKHGFTMIAKMENHDVHHLLTDYGTNFEDEIAMQFLLLGNGKLNAHLLAAIVLGFVILPEYAKMYLNSYKKGQRMRRFYHVDFEDLLQTNFHIVKKFYSKNTQAISLF</sequence>
<evidence type="ECO:0000256" key="1">
    <source>
        <dbReference type="SAM" id="Phobius"/>
    </source>
</evidence>
<protein>
    <submittedName>
        <fullName evidence="2">Ubiquinone biosynthesis protein Coq4</fullName>
    </submittedName>
</protein>
<organism evidence="2 3">
    <name type="scientific">Frigoriflavimonas asaccharolytica</name>
    <dbReference type="NCBI Taxonomy" id="2735899"/>
    <lineage>
        <taxon>Bacteria</taxon>
        <taxon>Pseudomonadati</taxon>
        <taxon>Bacteroidota</taxon>
        <taxon>Flavobacteriia</taxon>
        <taxon>Flavobacteriales</taxon>
        <taxon>Weeksellaceae</taxon>
        <taxon>Frigoriflavimonas</taxon>
    </lineage>
</organism>
<dbReference type="Pfam" id="PF05019">
    <property type="entry name" value="Coq4"/>
    <property type="match status" value="1"/>
</dbReference>
<feature type="transmembrane region" description="Helical" evidence="1">
    <location>
        <begin position="99"/>
        <end position="120"/>
    </location>
</feature>
<comment type="caution">
    <text evidence="2">The sequence shown here is derived from an EMBL/GenBank/DDBJ whole genome shotgun (WGS) entry which is preliminary data.</text>
</comment>
<dbReference type="GO" id="GO:0006744">
    <property type="term" value="P:ubiquinone biosynthetic process"/>
    <property type="evidence" value="ECO:0007669"/>
    <property type="project" value="InterPro"/>
</dbReference>
<dbReference type="EMBL" id="JABSNO010000009">
    <property type="protein sequence ID" value="NRS92518.1"/>
    <property type="molecule type" value="Genomic_DNA"/>
</dbReference>
<name>A0A8J8G6Q8_9FLAO</name>
<dbReference type="Proteomes" id="UP000610746">
    <property type="component" value="Unassembled WGS sequence"/>
</dbReference>
<evidence type="ECO:0000313" key="2">
    <source>
        <dbReference type="EMBL" id="NRS92518.1"/>
    </source>
</evidence>
<evidence type="ECO:0000313" key="3">
    <source>
        <dbReference type="Proteomes" id="UP000610746"/>
    </source>
</evidence>
<dbReference type="InterPro" id="IPR007715">
    <property type="entry name" value="Coq4"/>
</dbReference>